<dbReference type="InterPro" id="IPR000873">
    <property type="entry name" value="AMP-dep_synth/lig_dom"/>
</dbReference>
<dbReference type="Gene3D" id="3.30.559.30">
    <property type="entry name" value="Nonribosomal peptide synthetase, condensation domain"/>
    <property type="match status" value="1"/>
</dbReference>
<dbReference type="Pfam" id="PF00975">
    <property type="entry name" value="Thioesterase"/>
    <property type="match status" value="1"/>
</dbReference>
<dbReference type="Gene3D" id="3.40.50.1820">
    <property type="entry name" value="alpha/beta hydrolase"/>
    <property type="match status" value="1"/>
</dbReference>
<dbReference type="GO" id="GO:0043041">
    <property type="term" value="P:amino acid activation for nonribosomal peptide biosynthetic process"/>
    <property type="evidence" value="ECO:0007669"/>
    <property type="project" value="TreeGrafter"/>
</dbReference>
<dbReference type="Gene3D" id="3.30.300.30">
    <property type="match status" value="1"/>
</dbReference>
<accession>A0A5D4JRD4</accession>
<evidence type="ECO:0000313" key="5">
    <source>
        <dbReference type="Proteomes" id="UP000323242"/>
    </source>
</evidence>
<dbReference type="Pfam" id="PF00501">
    <property type="entry name" value="AMP-binding"/>
    <property type="match status" value="1"/>
</dbReference>
<reference evidence="4 5" key="1">
    <citation type="submission" date="2019-08" db="EMBL/GenBank/DDBJ databases">
        <title>Draft genome for granaticin producer strain Streptomyces parvus C05.</title>
        <authorList>
            <person name="Gonzalez-Pimentel J.L."/>
        </authorList>
    </citation>
    <scope>NUCLEOTIDE SEQUENCE [LARGE SCALE GENOMIC DNA]</scope>
    <source>
        <strain evidence="4 5">C05</strain>
    </source>
</reference>
<evidence type="ECO:0000313" key="4">
    <source>
        <dbReference type="EMBL" id="TYR66183.1"/>
    </source>
</evidence>
<dbReference type="InterPro" id="IPR010071">
    <property type="entry name" value="AA_adenyl_dom"/>
</dbReference>
<dbReference type="SUPFAM" id="SSF56801">
    <property type="entry name" value="Acetyl-CoA synthetase-like"/>
    <property type="match status" value="1"/>
</dbReference>
<dbReference type="RefSeq" id="WP_148901348.1">
    <property type="nucleotide sequence ID" value="NZ_VSZQ01000007.1"/>
</dbReference>
<dbReference type="PROSITE" id="PS50075">
    <property type="entry name" value="CARRIER"/>
    <property type="match status" value="1"/>
</dbReference>
<dbReference type="Proteomes" id="UP000323242">
    <property type="component" value="Unassembled WGS sequence"/>
</dbReference>
<dbReference type="AlphaFoldDB" id="A0A5D4JRD4"/>
<dbReference type="Gene3D" id="2.30.38.10">
    <property type="entry name" value="Luciferase, Domain 3"/>
    <property type="match status" value="1"/>
</dbReference>
<dbReference type="SUPFAM" id="SSF47336">
    <property type="entry name" value="ACP-like"/>
    <property type="match status" value="1"/>
</dbReference>
<dbReference type="InterPro" id="IPR029058">
    <property type="entry name" value="AB_hydrolase_fold"/>
</dbReference>
<protein>
    <submittedName>
        <fullName evidence="4">Amino acid adenylation domain-containing protein</fullName>
    </submittedName>
</protein>
<evidence type="ECO:0000256" key="1">
    <source>
        <dbReference type="ARBA" id="ARBA00022450"/>
    </source>
</evidence>
<dbReference type="SMART" id="SM00823">
    <property type="entry name" value="PKS_PP"/>
    <property type="match status" value="1"/>
</dbReference>
<sequence length="1071" mass="115178">MSSEAFTQAPRWVTGYGQRSGADGWFEDLVARLPAGPLREVADRCGVTVADAWLTLQIRVLATVTAERELLLGYVPSGADTAARALRVNVENSSWRELASRVAAARETATEVRALGEIVLNAPRTAGEGADPPPAGTVLRLGTGEDESGPFLRIGYDRGALDGEFAERLAGYHHAALRAMATDPDGPHHRVSLLSRQEVAAQLYGLSGRRAERPDATVTEVFERIAGQNPDMVAIRHRDRLWTYGELNTRANDLAHALIDAGLRPEATVAVAAQRGFGWAAAVLGVLKAGGVYLPVGTNLPDGRITACLEAGECRFVLADEQSETWTRRIAADRTVLPIGDGTPVGAATDPLVPVRPGQAAYVYFTSGSTGEPKGAVCEHAGLLNHLYAKIEDMGLAEDGPRAVVAQSASLGFDISLWQLAAPLLVGGSTRIVDTEVLQDVDAFVTEIVAGRITAAQIVPSYLEVLLARLEQEPRALGALRALSVTGEPLRRELVRRWFALYPDITLINAYGATEVSDDTMHETLTRTPETDFVPVGRPLPNVHVYVLDEHLALVPLGSPGEIIFSGVCVGRGYVNDAERTRQAFVPDPFRPGARMYRTGDFGRWLPDGRLEFLGRRDEQVRLRGFRVELGEIENRLRAVPGVRDAAVVIDRVAGEHPRLVAFHTGGSEATVPENEALRAELSAEVPAYMVPAFFHRLERLPLTGNGKVDKRLLTRLAGTLGQGGLAVSAPATTAEQRLAALWAEVLHVPLERIGREDNFFTLGGTSLAAVRLQIRLDRALSMSQLLRHPVLRTMAADLENRGGGRRPRAAPLLQPLSTVPGAHHSLVCFPYAGGNAVNFRTLARTLEADGIAVYGVELPGHDLVPDGEPLAGVPAVAERVCAEILDGIDTPVLLWGHGSGAAHALETTRLLEAAGQAAEQVFVGGLLLYGARPGRDTVAAQAADDESVLAQLRADSAYIALDGYQRERAEAVAAAYRHDVVTSDRHLAAMRRSRSGQRIRTPLDVVVAADDPTTAGPGQRWRDWFQLAEHVRCRQLPDGGHYFVGTRPEPCAALVRAGCRVPLKAGEGQV</sequence>
<proteinExistence type="predicted"/>
<keyword evidence="5" id="KW-1185">Reference proteome</keyword>
<keyword evidence="2" id="KW-0597">Phosphoprotein</keyword>
<dbReference type="SUPFAM" id="SSF52777">
    <property type="entry name" value="CoA-dependent acyltransferases"/>
    <property type="match status" value="1"/>
</dbReference>
<dbReference type="InterPro" id="IPR045851">
    <property type="entry name" value="AMP-bd_C_sf"/>
</dbReference>
<dbReference type="GO" id="GO:0017000">
    <property type="term" value="P:antibiotic biosynthetic process"/>
    <property type="evidence" value="ECO:0007669"/>
    <property type="project" value="UniProtKB-ARBA"/>
</dbReference>
<name>A0A5D4JRD4_9ACTN</name>
<dbReference type="Pfam" id="PF00550">
    <property type="entry name" value="PP-binding"/>
    <property type="match status" value="1"/>
</dbReference>
<dbReference type="InterPro" id="IPR025110">
    <property type="entry name" value="AMP-bd_C"/>
</dbReference>
<comment type="caution">
    <text evidence="4">The sequence shown here is derived from an EMBL/GenBank/DDBJ whole genome shotgun (WGS) entry which is preliminary data.</text>
</comment>
<dbReference type="Gene3D" id="1.10.1200.10">
    <property type="entry name" value="ACP-like"/>
    <property type="match status" value="1"/>
</dbReference>
<evidence type="ECO:0000259" key="3">
    <source>
        <dbReference type="PROSITE" id="PS50075"/>
    </source>
</evidence>
<dbReference type="GO" id="GO:0031177">
    <property type="term" value="F:phosphopantetheine binding"/>
    <property type="evidence" value="ECO:0007669"/>
    <property type="project" value="InterPro"/>
</dbReference>
<dbReference type="PANTHER" id="PTHR45527">
    <property type="entry name" value="NONRIBOSOMAL PEPTIDE SYNTHETASE"/>
    <property type="match status" value="1"/>
</dbReference>
<dbReference type="NCBIfam" id="TIGR01733">
    <property type="entry name" value="AA-adenyl-dom"/>
    <property type="match status" value="1"/>
</dbReference>
<dbReference type="InterPro" id="IPR020845">
    <property type="entry name" value="AMP-binding_CS"/>
</dbReference>
<dbReference type="EMBL" id="VSZQ01000007">
    <property type="protein sequence ID" value="TYR66183.1"/>
    <property type="molecule type" value="Genomic_DNA"/>
</dbReference>
<dbReference type="Pfam" id="PF13193">
    <property type="entry name" value="AMP-binding_C"/>
    <property type="match status" value="1"/>
</dbReference>
<dbReference type="InterPro" id="IPR009081">
    <property type="entry name" value="PP-bd_ACP"/>
</dbReference>
<dbReference type="InterPro" id="IPR036736">
    <property type="entry name" value="ACP-like_sf"/>
</dbReference>
<gene>
    <name evidence="4" type="ORF">FY004_02445</name>
</gene>
<evidence type="ECO:0000256" key="2">
    <source>
        <dbReference type="ARBA" id="ARBA00022553"/>
    </source>
</evidence>
<dbReference type="PANTHER" id="PTHR45527:SF1">
    <property type="entry name" value="FATTY ACID SYNTHASE"/>
    <property type="match status" value="1"/>
</dbReference>
<dbReference type="GO" id="GO:0044550">
    <property type="term" value="P:secondary metabolite biosynthetic process"/>
    <property type="evidence" value="ECO:0007669"/>
    <property type="project" value="TreeGrafter"/>
</dbReference>
<dbReference type="GO" id="GO:0005737">
    <property type="term" value="C:cytoplasm"/>
    <property type="evidence" value="ECO:0007669"/>
    <property type="project" value="TreeGrafter"/>
</dbReference>
<dbReference type="PROSITE" id="PS00455">
    <property type="entry name" value="AMP_BINDING"/>
    <property type="match status" value="1"/>
</dbReference>
<organism evidence="4 5">
    <name type="scientific">Streptomyces parvus</name>
    <dbReference type="NCBI Taxonomy" id="66428"/>
    <lineage>
        <taxon>Bacteria</taxon>
        <taxon>Bacillati</taxon>
        <taxon>Actinomycetota</taxon>
        <taxon>Actinomycetes</taxon>
        <taxon>Kitasatosporales</taxon>
        <taxon>Streptomycetaceae</taxon>
        <taxon>Streptomyces</taxon>
    </lineage>
</organism>
<dbReference type="InterPro" id="IPR020806">
    <property type="entry name" value="PKS_PP-bd"/>
</dbReference>
<dbReference type="InterPro" id="IPR001031">
    <property type="entry name" value="Thioesterase"/>
</dbReference>
<feature type="domain" description="Carrier" evidence="3">
    <location>
        <begin position="730"/>
        <end position="803"/>
    </location>
</feature>
<keyword evidence="1" id="KW-0596">Phosphopantetheine</keyword>
<dbReference type="Gene3D" id="3.40.50.980">
    <property type="match status" value="2"/>
</dbReference>
<dbReference type="CDD" id="cd05930">
    <property type="entry name" value="A_NRPS"/>
    <property type="match status" value="1"/>
</dbReference>
<dbReference type="SUPFAM" id="SSF53474">
    <property type="entry name" value="alpha/beta-Hydrolases"/>
    <property type="match status" value="1"/>
</dbReference>